<name>A0A931CYG4_9BACT</name>
<evidence type="ECO:0000313" key="2">
    <source>
        <dbReference type="EMBL" id="MBG0779736.1"/>
    </source>
</evidence>
<dbReference type="InterPro" id="IPR050855">
    <property type="entry name" value="NDM-1-like"/>
</dbReference>
<proteinExistence type="predicted"/>
<accession>A0A931CYG4</accession>
<dbReference type="Proteomes" id="UP000706172">
    <property type="component" value="Unassembled WGS sequence"/>
</dbReference>
<dbReference type="InterPro" id="IPR001279">
    <property type="entry name" value="Metallo-B-lactamas"/>
</dbReference>
<dbReference type="PANTHER" id="PTHR42951">
    <property type="entry name" value="METALLO-BETA-LACTAMASE DOMAIN-CONTAINING"/>
    <property type="match status" value="1"/>
</dbReference>
<dbReference type="PANTHER" id="PTHR42951:SF17">
    <property type="entry name" value="METALLO-BETA-LACTAMASE DOMAIN-CONTAINING PROTEIN"/>
    <property type="match status" value="1"/>
</dbReference>
<organism evidence="2 3">
    <name type="scientific">Desulfotignum balticum</name>
    <dbReference type="NCBI Taxonomy" id="115781"/>
    <lineage>
        <taxon>Bacteria</taxon>
        <taxon>Pseudomonadati</taxon>
        <taxon>Thermodesulfobacteriota</taxon>
        <taxon>Desulfobacteria</taxon>
        <taxon>Desulfobacterales</taxon>
        <taxon>Desulfobacteraceae</taxon>
        <taxon>Desulfotignum</taxon>
    </lineage>
</organism>
<dbReference type="InterPro" id="IPR036866">
    <property type="entry name" value="RibonucZ/Hydroxyglut_hydro"/>
</dbReference>
<dbReference type="SMART" id="SM00849">
    <property type="entry name" value="Lactamase_B"/>
    <property type="match status" value="1"/>
</dbReference>
<evidence type="ECO:0000259" key="1">
    <source>
        <dbReference type="SMART" id="SM00849"/>
    </source>
</evidence>
<sequence length="300" mass="33073">MPEPDPKIESSSYPMPLSSRVTVLGNHYINLFLVQGDQKTALFEAGISGMVDTVIRQLKHLNAVPDYLIISHPHSDHITGLPGLMERFPRAQILVGTGTREFITHPKAGPLMRAEDEFMSQGLADRGLPPQRPPISTIPDLSNAREVADTFVLDLGGIDLELFPVTGHSPGNILGRVKEMVFCSDSVGFHFPGKGFWPLFFTGAKEYLNTLAQIQAMAPAIVCPGHQGPLKHAAATAGIQAGIDTARRFIDRVTRTSLTDRELEAQLFTESYRDEFTLYTKENITNCNRLLIKRARQIAA</sequence>
<evidence type="ECO:0000313" key="3">
    <source>
        <dbReference type="Proteomes" id="UP000706172"/>
    </source>
</evidence>
<dbReference type="EMBL" id="JACCQK010000424">
    <property type="protein sequence ID" value="MBG0779736.1"/>
    <property type="molecule type" value="Genomic_DNA"/>
</dbReference>
<dbReference type="SUPFAM" id="SSF56281">
    <property type="entry name" value="Metallo-hydrolase/oxidoreductase"/>
    <property type="match status" value="1"/>
</dbReference>
<dbReference type="Pfam" id="PF00753">
    <property type="entry name" value="Lactamase_B"/>
    <property type="match status" value="1"/>
</dbReference>
<reference evidence="2" key="1">
    <citation type="submission" date="2020-07" db="EMBL/GenBank/DDBJ databases">
        <title>Severe corrosion of carbon steel in oil field produced water can be linked to methanogenic archaea containing a special type of NiFe hydrogenase.</title>
        <authorList>
            <person name="Lahme S."/>
            <person name="Mand J."/>
            <person name="Longwell J."/>
            <person name="Smith R."/>
            <person name="Enning D."/>
        </authorList>
    </citation>
    <scope>NUCLEOTIDE SEQUENCE</scope>
    <source>
        <strain evidence="2">MIC098Bin6</strain>
    </source>
</reference>
<dbReference type="Gene3D" id="3.60.15.10">
    <property type="entry name" value="Ribonuclease Z/Hydroxyacylglutathione hydrolase-like"/>
    <property type="match status" value="1"/>
</dbReference>
<dbReference type="AlphaFoldDB" id="A0A931CYG4"/>
<comment type="caution">
    <text evidence="2">The sequence shown here is derived from an EMBL/GenBank/DDBJ whole genome shotgun (WGS) entry which is preliminary data.</text>
</comment>
<feature type="domain" description="Metallo-beta-lactamase" evidence="1">
    <location>
        <begin position="28"/>
        <end position="226"/>
    </location>
</feature>
<gene>
    <name evidence="2" type="ORF">H0S81_07400</name>
</gene>
<protein>
    <submittedName>
        <fullName evidence="2">MBL fold metallo-hydrolase</fullName>
    </submittedName>
</protein>